<dbReference type="EC" id="4.2.1.96" evidence="3"/>
<evidence type="ECO:0000256" key="3">
    <source>
        <dbReference type="ARBA" id="ARBA00013252"/>
    </source>
</evidence>
<evidence type="ECO:0000313" key="7">
    <source>
        <dbReference type="EMBL" id="MEJ8848000.1"/>
    </source>
</evidence>
<dbReference type="PANTHER" id="PTHR12599:SF0">
    <property type="entry name" value="PTERIN-4-ALPHA-CARBINOLAMINE DEHYDRATASE"/>
    <property type="match status" value="1"/>
</dbReference>
<dbReference type="Gene3D" id="3.40.50.10140">
    <property type="entry name" value="Toll/interleukin-1 receptor homology (TIR) domain"/>
    <property type="match status" value="1"/>
</dbReference>
<comment type="caution">
    <text evidence="7">The sequence shown here is derived from an EMBL/GenBank/DDBJ whole genome shotgun (WGS) entry which is preliminary data.</text>
</comment>
<dbReference type="Pfam" id="PF13676">
    <property type="entry name" value="TIR_2"/>
    <property type="match status" value="1"/>
</dbReference>
<dbReference type="Pfam" id="PF01329">
    <property type="entry name" value="Pterin_4a"/>
    <property type="match status" value="1"/>
</dbReference>
<evidence type="ECO:0000256" key="1">
    <source>
        <dbReference type="ARBA" id="ARBA00001554"/>
    </source>
</evidence>
<name>A0ABU8WM97_9BURK</name>
<evidence type="ECO:0000256" key="2">
    <source>
        <dbReference type="ARBA" id="ARBA00006472"/>
    </source>
</evidence>
<evidence type="ECO:0000256" key="4">
    <source>
        <dbReference type="ARBA" id="ARBA00023239"/>
    </source>
</evidence>
<dbReference type="SUPFAM" id="SSF55248">
    <property type="entry name" value="PCD-like"/>
    <property type="match status" value="1"/>
</dbReference>
<reference evidence="7 8" key="1">
    <citation type="submission" date="2024-03" db="EMBL/GenBank/DDBJ databases">
        <title>Novel species of the genus Variovorax.</title>
        <authorList>
            <person name="Liu Q."/>
            <person name="Xin Y.-H."/>
        </authorList>
    </citation>
    <scope>NUCLEOTIDE SEQUENCE [LARGE SCALE GENOMIC DNA]</scope>
    <source>
        <strain evidence="7 8">KACC 18900</strain>
    </source>
</reference>
<dbReference type="RefSeq" id="WP_340343129.1">
    <property type="nucleotide sequence ID" value="NZ_JBBKZT010000006.1"/>
</dbReference>
<organism evidence="7 8">
    <name type="scientific">Variovorax rhizosphaerae</name>
    <dbReference type="NCBI Taxonomy" id="1836200"/>
    <lineage>
        <taxon>Bacteria</taxon>
        <taxon>Pseudomonadati</taxon>
        <taxon>Pseudomonadota</taxon>
        <taxon>Betaproteobacteria</taxon>
        <taxon>Burkholderiales</taxon>
        <taxon>Comamonadaceae</taxon>
        <taxon>Variovorax</taxon>
    </lineage>
</organism>
<comment type="catalytic activity">
    <reaction evidence="1">
        <text>(4aS,6R)-4a-hydroxy-L-erythro-5,6,7,8-tetrahydrobiopterin = (6R)-L-erythro-6,7-dihydrobiopterin + H2O</text>
        <dbReference type="Rhea" id="RHEA:11920"/>
        <dbReference type="ChEBI" id="CHEBI:15377"/>
        <dbReference type="ChEBI" id="CHEBI:15642"/>
        <dbReference type="ChEBI" id="CHEBI:43120"/>
        <dbReference type="EC" id="4.2.1.96"/>
    </reaction>
</comment>
<gene>
    <name evidence="7" type="ORF">WKW82_15180</name>
</gene>
<accession>A0ABU8WM97</accession>
<protein>
    <recommendedName>
        <fullName evidence="3">4a-hydroxytetrahydrobiopterin dehydratase</fullName>
        <ecNumber evidence="3">4.2.1.96</ecNumber>
    </recommendedName>
</protein>
<evidence type="ECO:0000256" key="5">
    <source>
        <dbReference type="SAM" id="MobiDB-lite"/>
    </source>
</evidence>
<dbReference type="Gene3D" id="3.30.1360.20">
    <property type="entry name" value="Transcriptional coactivator/pterin dehydratase"/>
    <property type="match status" value="1"/>
</dbReference>
<comment type="similarity">
    <text evidence="2">Belongs to the pterin-4-alpha-carbinolamine dehydratase family.</text>
</comment>
<dbReference type="InterPro" id="IPR036428">
    <property type="entry name" value="PCD_sf"/>
</dbReference>
<dbReference type="InterPro" id="IPR035897">
    <property type="entry name" value="Toll_tir_struct_dom_sf"/>
</dbReference>
<dbReference type="SUPFAM" id="SSF52200">
    <property type="entry name" value="Toll/Interleukin receptor TIR domain"/>
    <property type="match status" value="1"/>
</dbReference>
<keyword evidence="8" id="KW-1185">Reference proteome</keyword>
<dbReference type="PROSITE" id="PS50104">
    <property type="entry name" value="TIR"/>
    <property type="match status" value="1"/>
</dbReference>
<proteinExistence type="inferred from homology"/>
<evidence type="ECO:0000259" key="6">
    <source>
        <dbReference type="PROSITE" id="PS50104"/>
    </source>
</evidence>
<sequence>MTKVFISYRRQDSGTAARQIAADFGVRYGEGDVFMDTDSIRVGSDWTQEIEKALRAASVVLAIIGPKWIHTHDEYGRRRIDNDADWVRNEIVHGLANNKQVIPLLVQGAPQLEEDALPDALKPLCKIQNYEISQKYWPRDVKFFFEELERAKVLPRSLGSQMAHPPKRDISVPLSDEESSNSIDPGSGWTIRKSMRPVETGTQLMNELTKAYVFQTFEDCIHFMNTAARHISFIDHHPRWENVWVNLIVSLTSLDIGGELTYKDIRLAKYLDELFIAYKKKSEA</sequence>
<dbReference type="PANTHER" id="PTHR12599">
    <property type="entry name" value="PTERIN-4-ALPHA-CARBINOLAMINE DEHYDRATASE"/>
    <property type="match status" value="1"/>
</dbReference>
<evidence type="ECO:0000313" key="8">
    <source>
        <dbReference type="Proteomes" id="UP001385892"/>
    </source>
</evidence>
<dbReference type="GO" id="GO:0008124">
    <property type="term" value="F:4-alpha-hydroxytetrahydrobiopterin dehydratase activity"/>
    <property type="evidence" value="ECO:0007669"/>
    <property type="project" value="UniProtKB-EC"/>
</dbReference>
<dbReference type="Proteomes" id="UP001385892">
    <property type="component" value="Unassembled WGS sequence"/>
</dbReference>
<feature type="domain" description="TIR" evidence="6">
    <location>
        <begin position="1"/>
        <end position="148"/>
    </location>
</feature>
<dbReference type="InterPro" id="IPR001533">
    <property type="entry name" value="Pterin_deHydtase"/>
</dbReference>
<feature type="region of interest" description="Disordered" evidence="5">
    <location>
        <begin position="159"/>
        <end position="186"/>
    </location>
</feature>
<dbReference type="EMBL" id="JBBKZT010000006">
    <property type="protein sequence ID" value="MEJ8848000.1"/>
    <property type="molecule type" value="Genomic_DNA"/>
</dbReference>
<keyword evidence="4 7" id="KW-0456">Lyase</keyword>
<dbReference type="InterPro" id="IPR000157">
    <property type="entry name" value="TIR_dom"/>
</dbReference>